<reference evidence="1 2" key="1">
    <citation type="submission" date="2021-03" db="EMBL/GenBank/DDBJ databases">
        <title>Sequencing the genomes of 1000 actinobacteria strains.</title>
        <authorList>
            <person name="Klenk H.-P."/>
        </authorList>
    </citation>
    <scope>NUCLEOTIDE SEQUENCE [LARGE SCALE GENOMIC DNA]</scope>
    <source>
        <strain evidence="1 2">DSM 45516</strain>
    </source>
</reference>
<protein>
    <submittedName>
        <fullName evidence="1">Uncharacterized protein</fullName>
    </submittedName>
</protein>
<gene>
    <name evidence="1" type="ORF">BJ987_003751</name>
</gene>
<dbReference type="Proteomes" id="UP001519325">
    <property type="component" value="Unassembled WGS sequence"/>
</dbReference>
<accession>A0ABS4QI68</accession>
<comment type="caution">
    <text evidence="1">The sequence shown here is derived from an EMBL/GenBank/DDBJ whole genome shotgun (WGS) entry which is preliminary data.</text>
</comment>
<evidence type="ECO:0000313" key="1">
    <source>
        <dbReference type="EMBL" id="MBP2190850.1"/>
    </source>
</evidence>
<sequence>MLPIAADLAVKAVRSQANSALPCAPVRADAAPRTPHLRVWAAALLRASAQRSVRLADRLDHAPVHLAHR</sequence>
<evidence type="ECO:0000313" key="2">
    <source>
        <dbReference type="Proteomes" id="UP001519325"/>
    </source>
</evidence>
<keyword evidence="2" id="KW-1185">Reference proteome</keyword>
<organism evidence="1 2">
    <name type="scientific">Nocardia goodfellowii</name>
    <dbReference type="NCBI Taxonomy" id="882446"/>
    <lineage>
        <taxon>Bacteria</taxon>
        <taxon>Bacillati</taxon>
        <taxon>Actinomycetota</taxon>
        <taxon>Actinomycetes</taxon>
        <taxon>Mycobacteriales</taxon>
        <taxon>Nocardiaceae</taxon>
        <taxon>Nocardia</taxon>
    </lineage>
</organism>
<dbReference type="RefSeq" id="WP_209891585.1">
    <property type="nucleotide sequence ID" value="NZ_JAGGMR010000001.1"/>
</dbReference>
<proteinExistence type="predicted"/>
<name>A0ABS4QI68_9NOCA</name>
<dbReference type="EMBL" id="JAGGMR010000001">
    <property type="protein sequence ID" value="MBP2190850.1"/>
    <property type="molecule type" value="Genomic_DNA"/>
</dbReference>